<dbReference type="EMBL" id="AQGQ01000125">
    <property type="protein sequence ID" value="EOD54221.1"/>
    <property type="molecule type" value="Genomic_DNA"/>
</dbReference>
<dbReference type="GO" id="GO:0005737">
    <property type="term" value="C:cytoplasm"/>
    <property type="evidence" value="ECO:0007669"/>
    <property type="project" value="TreeGrafter"/>
</dbReference>
<evidence type="ECO:0000259" key="6">
    <source>
        <dbReference type="PROSITE" id="PS51471"/>
    </source>
</evidence>
<dbReference type="Pfam" id="PF13532">
    <property type="entry name" value="2OG-FeII_Oxy_2"/>
    <property type="match status" value="1"/>
</dbReference>
<sequence length="216" mass="23540">MLDNAMGDLFEQEAQPRWLAPGALHLPGGIERLGPGTRWLLAWIATTSAQAPFRHLQTPGGQRMSVAMTNAGPCGWVSDRRGYRYSPLDPLSQRPWPPLPRELLILARHAAEAAGFADFEPDACLINRYVPGARMSLHQDRDEADVAHPIVSLSLGLAAEFLLGGLTRGSTVQRQMLRSGDLLVLGGEARLRFHGVAPVKAGPEAVRFNLTLRLAK</sequence>
<proteinExistence type="predicted"/>
<name>R1H0P5_9GAMM</name>
<evidence type="ECO:0000313" key="8">
    <source>
        <dbReference type="Proteomes" id="UP000013526"/>
    </source>
</evidence>
<evidence type="ECO:0000313" key="7">
    <source>
        <dbReference type="EMBL" id="EOD54221.1"/>
    </source>
</evidence>
<evidence type="ECO:0000256" key="1">
    <source>
        <dbReference type="ARBA" id="ARBA00022723"/>
    </source>
</evidence>
<evidence type="ECO:0000256" key="2">
    <source>
        <dbReference type="ARBA" id="ARBA00022964"/>
    </source>
</evidence>
<feature type="domain" description="Fe2OG dioxygenase" evidence="6">
    <location>
        <begin position="120"/>
        <end position="216"/>
    </location>
</feature>
<dbReference type="AlphaFoldDB" id="R1H0P5"/>
<dbReference type="InterPro" id="IPR004574">
    <property type="entry name" value="Alkb"/>
</dbReference>
<evidence type="ECO:0000256" key="5">
    <source>
        <dbReference type="PIRSR" id="PIRSR604574-2"/>
    </source>
</evidence>
<keyword evidence="1 5" id="KW-0479">Metal-binding</keyword>
<dbReference type="PROSITE" id="PS51471">
    <property type="entry name" value="FE2OG_OXY"/>
    <property type="match status" value="1"/>
</dbReference>
<dbReference type="InterPro" id="IPR037151">
    <property type="entry name" value="AlkB-like_sf"/>
</dbReference>
<feature type="binding site" evidence="5">
    <location>
        <position position="138"/>
    </location>
    <ligand>
        <name>Fe cation</name>
        <dbReference type="ChEBI" id="CHEBI:24875"/>
        <note>catalytic</note>
    </ligand>
</feature>
<gene>
    <name evidence="7" type="ORF">G113_15528</name>
</gene>
<feature type="binding site" evidence="5">
    <location>
        <position position="140"/>
    </location>
    <ligand>
        <name>Fe cation</name>
        <dbReference type="ChEBI" id="CHEBI:24875"/>
        <note>catalytic</note>
    </ligand>
</feature>
<accession>R1H0P5</accession>
<keyword evidence="8" id="KW-1185">Reference proteome</keyword>
<dbReference type="PANTHER" id="PTHR16557">
    <property type="entry name" value="ALKYLATED DNA REPAIR PROTEIN ALKB-RELATED"/>
    <property type="match status" value="1"/>
</dbReference>
<dbReference type="GO" id="GO:0035516">
    <property type="term" value="F:broad specificity oxidative DNA demethylase activity"/>
    <property type="evidence" value="ECO:0007669"/>
    <property type="project" value="TreeGrafter"/>
</dbReference>
<dbReference type="InterPro" id="IPR005123">
    <property type="entry name" value="Oxoglu/Fe-dep_dioxygenase_dom"/>
</dbReference>
<dbReference type="SUPFAM" id="SSF51197">
    <property type="entry name" value="Clavaminate synthase-like"/>
    <property type="match status" value="1"/>
</dbReference>
<reference evidence="7 8" key="1">
    <citation type="journal article" date="2013" name="Genome Announc.">
        <title>Draft Genome Sequence of Aeromonas molluscorum Strain 848TT, Isolated from Bivalve Molluscs.</title>
        <authorList>
            <person name="Spataro N."/>
            <person name="Farfan M."/>
            <person name="Albarral V."/>
            <person name="Sanglas A."/>
            <person name="Loren J.G."/>
            <person name="Fuste M.C."/>
            <person name="Bosch E."/>
        </authorList>
    </citation>
    <scope>NUCLEOTIDE SEQUENCE [LARGE SCALE GENOMIC DNA]</scope>
    <source>
        <strain evidence="7 8">848</strain>
    </source>
</reference>
<dbReference type="GO" id="GO:0035515">
    <property type="term" value="F:oxidative RNA demethylase activity"/>
    <property type="evidence" value="ECO:0007669"/>
    <property type="project" value="TreeGrafter"/>
</dbReference>
<protein>
    <submittedName>
        <fullName evidence="7">Alpha-ketoglutarate-dependent dioxygenase AlkB</fullName>
    </submittedName>
</protein>
<evidence type="ECO:0000256" key="3">
    <source>
        <dbReference type="ARBA" id="ARBA00023002"/>
    </source>
</evidence>
<dbReference type="OrthoDB" id="9796932at2"/>
<comment type="caution">
    <text evidence="7">The sequence shown here is derived from an EMBL/GenBank/DDBJ whole genome shotgun (WGS) entry which is preliminary data.</text>
</comment>
<dbReference type="InterPro" id="IPR027450">
    <property type="entry name" value="AlkB-like"/>
</dbReference>
<keyword evidence="3" id="KW-0560">Oxidoreductase</keyword>
<dbReference type="PANTHER" id="PTHR16557:SF2">
    <property type="entry name" value="NUCLEIC ACID DIOXYGENASE ALKBH1"/>
    <property type="match status" value="1"/>
</dbReference>
<dbReference type="Gene3D" id="2.60.120.590">
    <property type="entry name" value="Alpha-ketoglutarate-dependent dioxygenase AlkB-like"/>
    <property type="match status" value="1"/>
</dbReference>
<dbReference type="NCBIfam" id="NF011930">
    <property type="entry name" value="PRK15401.1"/>
    <property type="match status" value="1"/>
</dbReference>
<organism evidence="7 8">
    <name type="scientific">Aeromonas molluscorum 848</name>
    <dbReference type="NCBI Taxonomy" id="1268236"/>
    <lineage>
        <taxon>Bacteria</taxon>
        <taxon>Pseudomonadati</taxon>
        <taxon>Pseudomonadota</taxon>
        <taxon>Gammaproteobacteria</taxon>
        <taxon>Aeromonadales</taxon>
        <taxon>Aeromonadaceae</taxon>
        <taxon>Aeromonas</taxon>
    </lineage>
</organism>
<feature type="binding site" evidence="5">
    <location>
        <position position="194"/>
    </location>
    <ligand>
        <name>Fe cation</name>
        <dbReference type="ChEBI" id="CHEBI:24875"/>
        <note>catalytic</note>
    </ligand>
</feature>
<keyword evidence="2 7" id="KW-0223">Dioxygenase</keyword>
<keyword evidence="4 5" id="KW-0408">Iron</keyword>
<dbReference type="PATRIC" id="fig|1268236.3.peg.3046"/>
<dbReference type="Proteomes" id="UP000013526">
    <property type="component" value="Unassembled WGS sequence"/>
</dbReference>
<dbReference type="GO" id="GO:0008198">
    <property type="term" value="F:ferrous iron binding"/>
    <property type="evidence" value="ECO:0007669"/>
    <property type="project" value="TreeGrafter"/>
</dbReference>
<comment type="cofactor">
    <cofactor evidence="5">
        <name>Fe(2+)</name>
        <dbReference type="ChEBI" id="CHEBI:29033"/>
    </cofactor>
    <text evidence="5">Binds 1 Fe(2+) ion per subunit.</text>
</comment>
<evidence type="ECO:0000256" key="4">
    <source>
        <dbReference type="ARBA" id="ARBA00023004"/>
    </source>
</evidence>
<dbReference type="GO" id="GO:0035513">
    <property type="term" value="P:oxidative RNA demethylation"/>
    <property type="evidence" value="ECO:0007669"/>
    <property type="project" value="TreeGrafter"/>
</dbReference>